<dbReference type="Gene3D" id="3.40.50.150">
    <property type="entry name" value="Vaccinia Virus protein VP39"/>
    <property type="match status" value="1"/>
</dbReference>
<comment type="caution">
    <text evidence="7">The sequence shown here is derived from an EMBL/GenBank/DDBJ whole genome shotgun (WGS) entry which is preliminary data.</text>
</comment>
<dbReference type="PANTHER" id="PTHR10629:SF52">
    <property type="entry name" value="DNA (CYTOSINE-5)-METHYLTRANSFERASE 1"/>
    <property type="match status" value="1"/>
</dbReference>
<comment type="similarity">
    <text evidence="5">Belongs to the class I-like SAM-binding methyltransferase superfamily. C5-methyltransferase family.</text>
</comment>
<feature type="compositionally biased region" description="Polar residues" evidence="6">
    <location>
        <begin position="761"/>
        <end position="782"/>
    </location>
</feature>
<evidence type="ECO:0000313" key="8">
    <source>
        <dbReference type="Proteomes" id="UP001278500"/>
    </source>
</evidence>
<evidence type="ECO:0000256" key="6">
    <source>
        <dbReference type="SAM" id="MobiDB-lite"/>
    </source>
</evidence>
<reference evidence="7" key="2">
    <citation type="submission" date="2023-06" db="EMBL/GenBank/DDBJ databases">
        <authorList>
            <consortium name="Lawrence Berkeley National Laboratory"/>
            <person name="Haridas S."/>
            <person name="Hensen N."/>
            <person name="Bonometti L."/>
            <person name="Westerberg I."/>
            <person name="Brannstrom I.O."/>
            <person name="Guillou S."/>
            <person name="Cros-Aarteil S."/>
            <person name="Calhoun S."/>
            <person name="Kuo A."/>
            <person name="Mondo S."/>
            <person name="Pangilinan J."/>
            <person name="Riley R."/>
            <person name="Labutti K."/>
            <person name="Andreopoulos B."/>
            <person name="Lipzen A."/>
            <person name="Chen C."/>
            <person name="Yanf M."/>
            <person name="Daum C."/>
            <person name="Ng V."/>
            <person name="Clum A."/>
            <person name="Steindorff A."/>
            <person name="Ohm R."/>
            <person name="Martin F."/>
            <person name="Silar P."/>
            <person name="Natvig D."/>
            <person name="Lalanne C."/>
            <person name="Gautier V."/>
            <person name="Ament-Velasquez S.L."/>
            <person name="Kruys A."/>
            <person name="Hutchinson M.I."/>
            <person name="Powell A.J."/>
            <person name="Barry K."/>
            <person name="Miller A.N."/>
            <person name="Grigoriev I.V."/>
            <person name="Debuchy R."/>
            <person name="Gladieux P."/>
            <person name="Thoren M.H."/>
            <person name="Johannesson H."/>
        </authorList>
    </citation>
    <scope>NUCLEOTIDE SEQUENCE</scope>
    <source>
        <strain evidence="7">CBS 560.94</strain>
    </source>
</reference>
<evidence type="ECO:0000256" key="2">
    <source>
        <dbReference type="ARBA" id="ARBA00022603"/>
    </source>
</evidence>
<dbReference type="InterPro" id="IPR050390">
    <property type="entry name" value="C5-Methyltransferase"/>
</dbReference>
<feature type="active site" evidence="5">
    <location>
        <position position="368"/>
    </location>
</feature>
<gene>
    <name evidence="7" type="ORF">B0H65DRAFT_19078</name>
</gene>
<organism evidence="7 8">
    <name type="scientific">Neurospora tetraspora</name>
    <dbReference type="NCBI Taxonomy" id="94610"/>
    <lineage>
        <taxon>Eukaryota</taxon>
        <taxon>Fungi</taxon>
        <taxon>Dikarya</taxon>
        <taxon>Ascomycota</taxon>
        <taxon>Pezizomycotina</taxon>
        <taxon>Sordariomycetes</taxon>
        <taxon>Sordariomycetidae</taxon>
        <taxon>Sordariales</taxon>
        <taxon>Sordariaceae</taxon>
        <taxon>Neurospora</taxon>
    </lineage>
</organism>
<dbReference type="PROSITE" id="PS51679">
    <property type="entry name" value="SAM_MT_C5"/>
    <property type="match status" value="1"/>
</dbReference>
<dbReference type="GO" id="GO:0005634">
    <property type="term" value="C:nucleus"/>
    <property type="evidence" value="ECO:0007669"/>
    <property type="project" value="TreeGrafter"/>
</dbReference>
<dbReference type="GO" id="GO:0003886">
    <property type="term" value="F:DNA (cytosine-5-)-methyltransferase activity"/>
    <property type="evidence" value="ECO:0007669"/>
    <property type="project" value="UniProtKB-EC"/>
</dbReference>
<evidence type="ECO:0000256" key="3">
    <source>
        <dbReference type="ARBA" id="ARBA00022679"/>
    </source>
</evidence>
<dbReference type="InterPro" id="IPR001525">
    <property type="entry name" value="C5_MeTfrase"/>
</dbReference>
<feature type="compositionally biased region" description="Basic and acidic residues" evidence="6">
    <location>
        <begin position="832"/>
        <end position="850"/>
    </location>
</feature>
<dbReference type="PANTHER" id="PTHR10629">
    <property type="entry name" value="CYTOSINE-SPECIFIC METHYLTRANSFERASE"/>
    <property type="match status" value="1"/>
</dbReference>
<dbReference type="EC" id="2.1.1.37" evidence="1"/>
<dbReference type="GeneID" id="87858789"/>
<keyword evidence="4 5" id="KW-0949">S-adenosyl-L-methionine</keyword>
<evidence type="ECO:0000256" key="1">
    <source>
        <dbReference type="ARBA" id="ARBA00011975"/>
    </source>
</evidence>
<evidence type="ECO:0000256" key="5">
    <source>
        <dbReference type="PROSITE-ProRule" id="PRU01016"/>
    </source>
</evidence>
<dbReference type="Proteomes" id="UP001278500">
    <property type="component" value="Unassembled WGS sequence"/>
</dbReference>
<reference evidence="7" key="1">
    <citation type="journal article" date="2023" name="Mol. Phylogenet. Evol.">
        <title>Genome-scale phylogeny and comparative genomics of the fungal order Sordariales.</title>
        <authorList>
            <person name="Hensen N."/>
            <person name="Bonometti L."/>
            <person name="Westerberg I."/>
            <person name="Brannstrom I.O."/>
            <person name="Guillou S."/>
            <person name="Cros-Aarteil S."/>
            <person name="Calhoun S."/>
            <person name="Haridas S."/>
            <person name="Kuo A."/>
            <person name="Mondo S."/>
            <person name="Pangilinan J."/>
            <person name="Riley R."/>
            <person name="LaButti K."/>
            <person name="Andreopoulos B."/>
            <person name="Lipzen A."/>
            <person name="Chen C."/>
            <person name="Yan M."/>
            <person name="Daum C."/>
            <person name="Ng V."/>
            <person name="Clum A."/>
            <person name="Steindorff A."/>
            <person name="Ohm R.A."/>
            <person name="Martin F."/>
            <person name="Silar P."/>
            <person name="Natvig D.O."/>
            <person name="Lalanne C."/>
            <person name="Gautier V."/>
            <person name="Ament-Velasquez S.L."/>
            <person name="Kruys A."/>
            <person name="Hutchinson M.I."/>
            <person name="Powell A.J."/>
            <person name="Barry K."/>
            <person name="Miller A.N."/>
            <person name="Grigoriev I.V."/>
            <person name="Debuchy R."/>
            <person name="Gladieux P."/>
            <person name="Hiltunen Thoren M."/>
            <person name="Johannesson H."/>
        </authorList>
    </citation>
    <scope>NUCLEOTIDE SEQUENCE</scope>
    <source>
        <strain evidence="7">CBS 560.94</strain>
    </source>
</reference>
<dbReference type="EMBL" id="JAUEPP010000001">
    <property type="protein sequence ID" value="KAK3354607.1"/>
    <property type="molecule type" value="Genomic_DNA"/>
</dbReference>
<feature type="compositionally biased region" description="Low complexity" evidence="6">
    <location>
        <begin position="705"/>
        <end position="723"/>
    </location>
</feature>
<feature type="compositionally biased region" description="Low complexity" evidence="6">
    <location>
        <begin position="750"/>
        <end position="760"/>
    </location>
</feature>
<evidence type="ECO:0000256" key="4">
    <source>
        <dbReference type="ARBA" id="ARBA00022691"/>
    </source>
</evidence>
<dbReference type="GO" id="GO:0003677">
    <property type="term" value="F:DNA binding"/>
    <property type="evidence" value="ECO:0007669"/>
    <property type="project" value="TreeGrafter"/>
</dbReference>
<evidence type="ECO:0000313" key="7">
    <source>
        <dbReference type="EMBL" id="KAK3354607.1"/>
    </source>
</evidence>
<keyword evidence="2 5" id="KW-0489">Methyltransferase</keyword>
<dbReference type="GO" id="GO:0032259">
    <property type="term" value="P:methylation"/>
    <property type="evidence" value="ECO:0007669"/>
    <property type="project" value="UniProtKB-KW"/>
</dbReference>
<dbReference type="Gene3D" id="3.90.120.10">
    <property type="entry name" value="DNA Methylase, subunit A, domain 2"/>
    <property type="match status" value="1"/>
</dbReference>
<dbReference type="PRINTS" id="PR00105">
    <property type="entry name" value="C5METTRFRASE"/>
</dbReference>
<name>A0AAE0MX18_9PEZI</name>
<sequence>MAEICEPNSLPGGEQNPFVVDDEDDVIQIHDEEELEEQVAEVIDITEDGIEPFEFNRGPRSRPGEEILPSFLLRDQGFIIRPGMTVELKEPEPIGKFFISFVRVTSIARQAFANNVTIRGHGFTRAKEMNGMLPKQLNECCLIALVDTHDPRPCREKAMIDIKPENILTTRELRVTNAAFPQHRDNAVEIAGKRQQIKDMGVLVSRYTYVEHHQIDQNKPREWAFMRVEEEDADENFRVSGNVLVNGWRGGKVPGGSLVPAERTHGRRPMHIHNLDDPTTSTAPGPINVPFNQKYTAGDTFAGAGGASRGITDSGVHLEFCVDNWEHAIASLKANFNGTTIYDTDMHDFIVDKDIKHRVDILHLSPPCQVWSPAHTRPGQNDEKNLAILFSCTHLIEKIRPRLFTVEQTFGILHPRFENFFQSLVRGFTDHGYSVRWKVVNFSHYGLPQPRRRLIMIGAGPGEKLPPFPAPTHSPDVSRNRRHGGLKSLTTARQALAAIDGRRRYPLHQPYLQQFPIPRAPWDGDKPLPYTVTCGAAENYHWSGERQFTPLEYALLQGFPMHHKFAGNYIKKQIGNAFPPIFVKLLYKHLVNWLDTQDNVVRQARIEGVEPFRTPTVRRHVNIERREEDEVTFLSSRKRRQLDAVDLIDEDDNIYNRKRARLDITPSQPKQKTVIDLDEDISNLELDQDNDDARSDSATIRESSVDSPRGSSPSTPFSTSASPYLPVGPPGSSHHTPGLFVSPKPPAPSPLGLGLDPPSKATSSTTQRTQTLPNSSSSNTQSVRRKLFLTVPPPRTEPFSSPSSTSSTSSSATSSSSSAPASSSGSSSSGAEVKKENQKGTKEEPMELSD</sequence>
<feature type="compositionally biased region" description="Low complexity" evidence="6">
    <location>
        <begin position="800"/>
        <end position="831"/>
    </location>
</feature>
<keyword evidence="3 5" id="KW-0808">Transferase</keyword>
<dbReference type="GO" id="GO:0044027">
    <property type="term" value="P:negative regulation of gene expression via chromosomal CpG island methylation"/>
    <property type="evidence" value="ECO:0007669"/>
    <property type="project" value="TreeGrafter"/>
</dbReference>
<proteinExistence type="inferred from homology"/>
<dbReference type="SUPFAM" id="SSF53335">
    <property type="entry name" value="S-adenosyl-L-methionine-dependent methyltransferases"/>
    <property type="match status" value="1"/>
</dbReference>
<dbReference type="RefSeq" id="XP_062685985.1">
    <property type="nucleotide sequence ID" value="XM_062821635.1"/>
</dbReference>
<accession>A0AAE0MX18</accession>
<dbReference type="AlphaFoldDB" id="A0AAE0MX18"/>
<protein>
    <recommendedName>
        <fullName evidence="1">DNA (cytosine-5-)-methyltransferase</fullName>
        <ecNumber evidence="1">2.1.1.37</ecNumber>
    </recommendedName>
</protein>
<dbReference type="InterPro" id="IPR029063">
    <property type="entry name" value="SAM-dependent_MTases_sf"/>
</dbReference>
<feature type="region of interest" description="Disordered" evidence="6">
    <location>
        <begin position="683"/>
        <end position="850"/>
    </location>
</feature>
<dbReference type="Pfam" id="PF00145">
    <property type="entry name" value="DNA_methylase"/>
    <property type="match status" value="2"/>
</dbReference>
<keyword evidence="8" id="KW-1185">Reference proteome</keyword>